<dbReference type="Gene3D" id="3.40.50.1820">
    <property type="entry name" value="alpha/beta hydrolase"/>
    <property type="match status" value="1"/>
</dbReference>
<protein>
    <recommendedName>
        <fullName evidence="5">Fungal lipase-like domain-containing protein</fullName>
    </recommendedName>
</protein>
<dbReference type="EMBL" id="JAARMV010000007">
    <property type="protein sequence ID" value="MBC2373659.1"/>
    <property type="molecule type" value="Genomic_DNA"/>
</dbReference>
<proteinExistence type="predicted"/>
<dbReference type="RefSeq" id="WP_185353927.1">
    <property type="nucleotide sequence ID" value="NZ_JAARMV010000007.1"/>
</dbReference>
<gene>
    <name evidence="1" type="ORF">HB759_16220</name>
    <name evidence="2" type="ORF">HBP98_16735</name>
</gene>
<dbReference type="SUPFAM" id="SSF53474">
    <property type="entry name" value="alpha/beta-Hydrolases"/>
    <property type="match status" value="1"/>
</dbReference>
<dbReference type="EMBL" id="JAAROL010000010">
    <property type="protein sequence ID" value="MBC1333492.1"/>
    <property type="molecule type" value="Genomic_DNA"/>
</dbReference>
<dbReference type="InterPro" id="IPR029058">
    <property type="entry name" value="AB_hydrolase_fold"/>
</dbReference>
<comment type="caution">
    <text evidence="2">The sequence shown here is derived from an EMBL/GenBank/DDBJ whole genome shotgun (WGS) entry which is preliminary data.</text>
</comment>
<organism evidence="2 4">
    <name type="scientific">Listeria booriae</name>
    <dbReference type="NCBI Taxonomy" id="1552123"/>
    <lineage>
        <taxon>Bacteria</taxon>
        <taxon>Bacillati</taxon>
        <taxon>Bacillota</taxon>
        <taxon>Bacilli</taxon>
        <taxon>Bacillales</taxon>
        <taxon>Listeriaceae</taxon>
        <taxon>Listeria</taxon>
    </lineage>
</organism>
<dbReference type="AlphaFoldDB" id="A0A7X1DSS4"/>
<evidence type="ECO:0000313" key="4">
    <source>
        <dbReference type="Proteomes" id="UP000546244"/>
    </source>
</evidence>
<sequence length="412" mass="46078">MTKTQGITAASYFDLTDQVYSNDSLKIGRIIYHMDGKTNFVVIDAVNQPKSGLQAIATVSLKEYEDMKAGKIDTYSHIVFASRGSELNLAEFKKDWINTDMNDLAFGLNPGLESTQNKVFDQLNNTKIPGFPGMKIKDVSLPGIPKIPESHGNQFAEYKVFVDQTVTKFKPQDYSFTGHSLGGTLAQVMAVTFQKEAVTYAAANPYRILSPEQKQLVRQGYFKDMITDYRHMGDPVGVGIPGMIIGRQFIMATNGAELPLLGHKINTFAGMFDSNGAAKLHVDPAEIKKQAHILEMAAEKIVQLHVSLLDYKQAEMEGTKRIQRRLENETQGGDYAHLDYHDVDNALYDISQGSERGTYLFHDSVAIEKAGDELNKFRMLLGEFSYELKRAADDFQTKDIELGNFINTQWGE</sequence>
<evidence type="ECO:0000313" key="1">
    <source>
        <dbReference type="EMBL" id="MBC1333492.1"/>
    </source>
</evidence>
<evidence type="ECO:0000313" key="2">
    <source>
        <dbReference type="EMBL" id="MBC2373659.1"/>
    </source>
</evidence>
<accession>A0A7X1DSS4</accession>
<reference evidence="3 4" key="1">
    <citation type="submission" date="2020-03" db="EMBL/GenBank/DDBJ databases">
        <title>Soil Listeria distribution.</title>
        <authorList>
            <person name="Liao J."/>
            <person name="Wiedmann M."/>
        </authorList>
    </citation>
    <scope>NUCLEOTIDE SEQUENCE [LARGE SCALE GENOMIC DNA]</scope>
    <source>
        <strain evidence="1 3">FSL L7-1833</strain>
        <strain evidence="2 4">FSL L7-1850</strain>
    </source>
</reference>
<dbReference type="Proteomes" id="UP000532866">
    <property type="component" value="Unassembled WGS sequence"/>
</dbReference>
<evidence type="ECO:0008006" key="5">
    <source>
        <dbReference type="Google" id="ProtNLM"/>
    </source>
</evidence>
<dbReference type="Proteomes" id="UP000546244">
    <property type="component" value="Unassembled WGS sequence"/>
</dbReference>
<name>A0A7X1DSS4_9LIST</name>
<evidence type="ECO:0000313" key="3">
    <source>
        <dbReference type="Proteomes" id="UP000532866"/>
    </source>
</evidence>